<dbReference type="Proteomes" id="UP001064489">
    <property type="component" value="Chromosome 10"/>
</dbReference>
<dbReference type="EMBL" id="JAJSOW010000105">
    <property type="protein sequence ID" value="KAI9165372.1"/>
    <property type="molecule type" value="Genomic_DNA"/>
</dbReference>
<keyword evidence="2" id="KW-1185">Reference proteome</keyword>
<comment type="caution">
    <text evidence="1">The sequence shown here is derived from an EMBL/GenBank/DDBJ whole genome shotgun (WGS) entry which is preliminary data.</text>
</comment>
<evidence type="ECO:0000313" key="1">
    <source>
        <dbReference type="EMBL" id="KAI9165372.1"/>
    </source>
</evidence>
<gene>
    <name evidence="1" type="ORF">LWI28_012833</name>
</gene>
<reference evidence="1" key="1">
    <citation type="journal article" date="2022" name="Plant J.">
        <title>Strategies of tolerance reflected in two North American maple genomes.</title>
        <authorList>
            <person name="McEvoy S.L."/>
            <person name="Sezen U.U."/>
            <person name="Trouern-Trend A."/>
            <person name="McMahon S.M."/>
            <person name="Schaberg P.G."/>
            <person name="Yang J."/>
            <person name="Wegrzyn J.L."/>
            <person name="Swenson N.G."/>
        </authorList>
    </citation>
    <scope>NUCLEOTIDE SEQUENCE</scope>
    <source>
        <strain evidence="1">91603</strain>
    </source>
</reference>
<sequence>MTEEIGYFLGNMIGEVRELDLETNSDVSGRFLRVRVTVQAKEPLHRLGHVKGEYTDMRVKGEILTDANEKLTVWIRAVSPKRVLMAPIEETTKTGDIIRVLVLLEDTNPNMGIIGASTTTRGVECPCLKKPSPVTGKYQ</sequence>
<proteinExistence type="predicted"/>
<name>A0AAD5IJ70_ACENE</name>
<dbReference type="AlphaFoldDB" id="A0AAD5IJ70"/>
<evidence type="ECO:0000313" key="2">
    <source>
        <dbReference type="Proteomes" id="UP001064489"/>
    </source>
</evidence>
<reference evidence="1" key="2">
    <citation type="submission" date="2023-02" db="EMBL/GenBank/DDBJ databases">
        <authorList>
            <person name="Swenson N.G."/>
            <person name="Wegrzyn J.L."/>
            <person name="Mcevoy S.L."/>
        </authorList>
    </citation>
    <scope>NUCLEOTIDE SEQUENCE</scope>
    <source>
        <strain evidence="1">91603</strain>
        <tissue evidence="1">Leaf</tissue>
    </source>
</reference>
<accession>A0AAD5IJ70</accession>
<organism evidence="1 2">
    <name type="scientific">Acer negundo</name>
    <name type="common">Box elder</name>
    <dbReference type="NCBI Taxonomy" id="4023"/>
    <lineage>
        <taxon>Eukaryota</taxon>
        <taxon>Viridiplantae</taxon>
        <taxon>Streptophyta</taxon>
        <taxon>Embryophyta</taxon>
        <taxon>Tracheophyta</taxon>
        <taxon>Spermatophyta</taxon>
        <taxon>Magnoliopsida</taxon>
        <taxon>eudicotyledons</taxon>
        <taxon>Gunneridae</taxon>
        <taxon>Pentapetalae</taxon>
        <taxon>rosids</taxon>
        <taxon>malvids</taxon>
        <taxon>Sapindales</taxon>
        <taxon>Sapindaceae</taxon>
        <taxon>Hippocastanoideae</taxon>
        <taxon>Acereae</taxon>
        <taxon>Acer</taxon>
    </lineage>
</organism>
<protein>
    <submittedName>
        <fullName evidence="1">Uncharacterized protein</fullName>
    </submittedName>
</protein>